<name>A0A2K8L1A0_MARES</name>
<evidence type="ECO:0000256" key="1">
    <source>
        <dbReference type="ARBA" id="ARBA00001970"/>
    </source>
</evidence>
<dbReference type="EMBL" id="CP018799">
    <property type="protein sequence ID" value="ATX78704.1"/>
    <property type="molecule type" value="Genomic_DNA"/>
</dbReference>
<dbReference type="InterPro" id="IPR006314">
    <property type="entry name" value="Dyp_peroxidase"/>
</dbReference>
<dbReference type="NCBIfam" id="TIGR01413">
    <property type="entry name" value="Dyp_perox_fam"/>
    <property type="match status" value="1"/>
</dbReference>
<dbReference type="Pfam" id="PF20628">
    <property type="entry name" value="Dyp_perox_C"/>
    <property type="match status" value="1"/>
</dbReference>
<feature type="domain" description="Dyp-type peroxidase C-terminal" evidence="7">
    <location>
        <begin position="126"/>
        <end position="281"/>
    </location>
</feature>
<evidence type="ECO:0000256" key="4">
    <source>
        <dbReference type="ARBA" id="ARBA00023002"/>
    </source>
</evidence>
<sequence length="293" mass="31929">MDHSQSGILADVPMQARYLTFSIASESGLQTALYKLADFADGEQAVVGIGRPVTDSLGITVPGLTGFPVIEGAQVEIPSTQAALWCWLRSNDRGDLVHTGRKLIELLADAFTCDSIVDGFRYDIGRDLTGYEDGTENPTDDAAVKAALVSDAGVGLDGSSFVAVQQWVHDLDDFLTRPQEEQDDIIGRRKSDNEELADAPETAHVKRTAQEDFEPEAFVLRRSMPWADSSHEGLVFVAFGKNFDAFNALLKRMVGADDGIVDAMFSFTTPVNGSFYWCPPMRNGKLDLSALEL</sequence>
<dbReference type="GO" id="GO:0046872">
    <property type="term" value="F:metal ion binding"/>
    <property type="evidence" value="ECO:0007669"/>
    <property type="project" value="UniProtKB-KW"/>
</dbReference>
<reference evidence="8 9" key="1">
    <citation type="submission" date="2016-12" db="EMBL/GenBank/DDBJ databases">
        <title>Isolation and genomic insights into novel planktonic Zetaproteobacteria from stratified waters of the Chesapeake Bay.</title>
        <authorList>
            <person name="McAllister S.M."/>
            <person name="Kato S."/>
            <person name="Chan C.S."/>
            <person name="Chiu B.K."/>
            <person name="Field E.K."/>
        </authorList>
    </citation>
    <scope>NUCLEOTIDE SEQUENCE [LARGE SCALE GENOMIC DNA]</scope>
    <source>
        <strain evidence="8 9">CP-5</strain>
    </source>
</reference>
<protein>
    <submittedName>
        <fullName evidence="8">Putative iron-dependent peroxidase</fullName>
    </submittedName>
</protein>
<dbReference type="InterPro" id="IPR048328">
    <property type="entry name" value="Dyp_perox_C"/>
</dbReference>
<gene>
    <name evidence="8" type="ORF">Ga0123461_0252</name>
</gene>
<dbReference type="KEGG" id="maes:Ga0123461_0252"/>
<evidence type="ECO:0000313" key="8">
    <source>
        <dbReference type="EMBL" id="ATX78704.1"/>
    </source>
</evidence>
<proteinExistence type="predicted"/>
<evidence type="ECO:0000259" key="7">
    <source>
        <dbReference type="Pfam" id="PF20628"/>
    </source>
</evidence>
<dbReference type="PROSITE" id="PS51404">
    <property type="entry name" value="DYP_PEROXIDASE"/>
    <property type="match status" value="1"/>
</dbReference>
<keyword evidence="3" id="KW-0479">Metal-binding</keyword>
<organism evidence="8 9">
    <name type="scientific">Mariprofundus aestuarium</name>
    <dbReference type="NCBI Taxonomy" id="1921086"/>
    <lineage>
        <taxon>Bacteria</taxon>
        <taxon>Pseudomonadati</taxon>
        <taxon>Pseudomonadota</taxon>
        <taxon>Candidatius Mariprofundia</taxon>
        <taxon>Mariprofundales</taxon>
        <taxon>Mariprofundaceae</taxon>
        <taxon>Mariprofundus</taxon>
    </lineage>
</organism>
<dbReference type="OrthoDB" id="3251355at2"/>
<evidence type="ECO:0000256" key="6">
    <source>
        <dbReference type="SAM" id="MobiDB-lite"/>
    </source>
</evidence>
<keyword evidence="2 8" id="KW-0575">Peroxidase</keyword>
<dbReference type="AlphaFoldDB" id="A0A2K8L1A0"/>
<dbReference type="GO" id="GO:0004601">
    <property type="term" value="F:peroxidase activity"/>
    <property type="evidence" value="ECO:0007669"/>
    <property type="project" value="UniProtKB-KW"/>
</dbReference>
<accession>A0A2K8L1A0</accession>
<dbReference type="SUPFAM" id="SSF54909">
    <property type="entry name" value="Dimeric alpha+beta barrel"/>
    <property type="match status" value="1"/>
</dbReference>
<evidence type="ECO:0000256" key="2">
    <source>
        <dbReference type="ARBA" id="ARBA00022559"/>
    </source>
</evidence>
<dbReference type="PANTHER" id="PTHR30521">
    <property type="entry name" value="DEFERROCHELATASE/PEROXIDASE"/>
    <property type="match status" value="1"/>
</dbReference>
<dbReference type="GO" id="GO:0005829">
    <property type="term" value="C:cytosol"/>
    <property type="evidence" value="ECO:0007669"/>
    <property type="project" value="TreeGrafter"/>
</dbReference>
<dbReference type="PANTHER" id="PTHR30521:SF0">
    <property type="entry name" value="DYP-TYPE PEROXIDASE FAMILY PROTEIN"/>
    <property type="match status" value="1"/>
</dbReference>
<evidence type="ECO:0000313" key="9">
    <source>
        <dbReference type="Proteomes" id="UP000231701"/>
    </source>
</evidence>
<keyword evidence="9" id="KW-1185">Reference proteome</keyword>
<comment type="cofactor">
    <cofactor evidence="1">
        <name>heme b</name>
        <dbReference type="ChEBI" id="CHEBI:60344"/>
    </cofactor>
</comment>
<keyword evidence="4" id="KW-0560">Oxidoreductase</keyword>
<dbReference type="InterPro" id="IPR011008">
    <property type="entry name" value="Dimeric_a/b-barrel"/>
</dbReference>
<dbReference type="Proteomes" id="UP000231701">
    <property type="component" value="Chromosome"/>
</dbReference>
<evidence type="ECO:0000256" key="3">
    <source>
        <dbReference type="ARBA" id="ARBA00022723"/>
    </source>
</evidence>
<dbReference type="GO" id="GO:0020037">
    <property type="term" value="F:heme binding"/>
    <property type="evidence" value="ECO:0007669"/>
    <property type="project" value="InterPro"/>
</dbReference>
<dbReference type="RefSeq" id="WP_100276684.1">
    <property type="nucleotide sequence ID" value="NZ_CP018799.1"/>
</dbReference>
<evidence type="ECO:0000256" key="5">
    <source>
        <dbReference type="ARBA" id="ARBA00023004"/>
    </source>
</evidence>
<feature type="region of interest" description="Disordered" evidence="6">
    <location>
        <begin position="189"/>
        <end position="208"/>
    </location>
</feature>
<keyword evidence="5" id="KW-0408">Iron</keyword>